<dbReference type="AlphaFoldDB" id="F2Q0Q4"/>
<organism evidence="1 2">
    <name type="scientific">Trichophyton equinum (strain ATCC MYA-4606 / CBS 127.97)</name>
    <name type="common">Horse ringworm fungus</name>
    <dbReference type="NCBI Taxonomy" id="559882"/>
    <lineage>
        <taxon>Eukaryota</taxon>
        <taxon>Fungi</taxon>
        <taxon>Dikarya</taxon>
        <taxon>Ascomycota</taxon>
        <taxon>Pezizomycotina</taxon>
        <taxon>Eurotiomycetes</taxon>
        <taxon>Eurotiomycetidae</taxon>
        <taxon>Onygenales</taxon>
        <taxon>Arthrodermataceae</taxon>
        <taxon>Trichophyton</taxon>
    </lineage>
</organism>
<evidence type="ECO:0000313" key="2">
    <source>
        <dbReference type="Proteomes" id="UP000009169"/>
    </source>
</evidence>
<protein>
    <submittedName>
        <fullName evidence="1">Uncharacterized protein</fullName>
    </submittedName>
</protein>
<name>F2Q0Q4_TRIEC</name>
<dbReference type="Proteomes" id="UP000009169">
    <property type="component" value="Unassembled WGS sequence"/>
</dbReference>
<reference evidence="2" key="1">
    <citation type="journal article" date="2012" name="MBio">
        <title>Comparative genome analysis of Trichophyton rubrum and related dermatophytes reveals candidate genes involved in infection.</title>
        <authorList>
            <person name="Martinez D.A."/>
            <person name="Oliver B.G."/>
            <person name="Graeser Y."/>
            <person name="Goldberg J.M."/>
            <person name="Li W."/>
            <person name="Martinez-Rossi N.M."/>
            <person name="Monod M."/>
            <person name="Shelest E."/>
            <person name="Barton R.C."/>
            <person name="Birch E."/>
            <person name="Brakhage A.A."/>
            <person name="Chen Z."/>
            <person name="Gurr S.J."/>
            <person name="Heiman D."/>
            <person name="Heitman J."/>
            <person name="Kosti I."/>
            <person name="Rossi A."/>
            <person name="Saif S."/>
            <person name="Samalova M."/>
            <person name="Saunders C.W."/>
            <person name="Shea T."/>
            <person name="Summerbell R.C."/>
            <person name="Xu J."/>
            <person name="Young S."/>
            <person name="Zeng Q."/>
            <person name="Birren B.W."/>
            <person name="Cuomo C.A."/>
            <person name="White T.C."/>
        </authorList>
    </citation>
    <scope>NUCLEOTIDE SEQUENCE [LARGE SCALE GENOMIC DNA]</scope>
    <source>
        <strain evidence="2">ATCC MYA-4606 / CBS 127.97</strain>
    </source>
</reference>
<keyword evidence="2" id="KW-1185">Reference proteome</keyword>
<dbReference type="HOGENOM" id="CLU_2225052_0_0_1"/>
<evidence type="ECO:0000313" key="1">
    <source>
        <dbReference type="EMBL" id="EGE07722.1"/>
    </source>
</evidence>
<dbReference type="VEuPathDB" id="FungiDB:TEQG_06705"/>
<gene>
    <name evidence="1" type="ORF">TEQG_06705</name>
</gene>
<dbReference type="EMBL" id="DS995764">
    <property type="protein sequence ID" value="EGE07722.1"/>
    <property type="molecule type" value="Genomic_DNA"/>
</dbReference>
<accession>F2Q0Q4</accession>
<proteinExistence type="predicted"/>
<sequence length="106" mass="11855">MADDPKFVQSPQPLADNYWYSDTERDNMAVPQGESMVHTGAMMNSRRMTNCGTSRDCLCLAYRPSFLDPWLHAEGGLICQTCRSNRLTFGLPLEASPLNGRLVRTA</sequence>